<accession>A0A5A8C821</accession>
<dbReference type="Pfam" id="PF01433">
    <property type="entry name" value="Peptidase_M1"/>
    <property type="match status" value="1"/>
</dbReference>
<name>A0A5A8C821_CAFRO</name>
<dbReference type="InterPro" id="IPR042097">
    <property type="entry name" value="Aminopeptidase_N-like_N_sf"/>
</dbReference>
<feature type="binding site" evidence="9">
    <location>
        <position position="394"/>
    </location>
    <ligand>
        <name>Zn(2+)</name>
        <dbReference type="ChEBI" id="CHEBI:29105"/>
        <note>catalytic</note>
    </ligand>
</feature>
<feature type="binding site" evidence="9">
    <location>
        <position position="398"/>
    </location>
    <ligand>
        <name>Zn(2+)</name>
        <dbReference type="ChEBI" id="CHEBI:29105"/>
        <note>catalytic</note>
    </ligand>
</feature>
<evidence type="ECO:0000313" key="14">
    <source>
        <dbReference type="EMBL" id="KAA0148210.1"/>
    </source>
</evidence>
<evidence type="ECO:0008006" key="16">
    <source>
        <dbReference type="Google" id="ProtNLM"/>
    </source>
</evidence>
<dbReference type="SUPFAM" id="SSF55486">
    <property type="entry name" value="Metalloproteases ('zincins'), catalytic domain"/>
    <property type="match status" value="1"/>
</dbReference>
<dbReference type="Gene3D" id="1.10.390.10">
    <property type="entry name" value="Neutral Protease Domain 2"/>
    <property type="match status" value="1"/>
</dbReference>
<dbReference type="InterPro" id="IPR050344">
    <property type="entry name" value="Peptidase_M1_aminopeptidases"/>
</dbReference>
<evidence type="ECO:0000256" key="5">
    <source>
        <dbReference type="ARBA" id="ARBA00022801"/>
    </source>
</evidence>
<dbReference type="PANTHER" id="PTHR11533">
    <property type="entry name" value="PROTEASE M1 ZINC METALLOPROTEASE"/>
    <property type="match status" value="1"/>
</dbReference>
<dbReference type="GO" id="GO:0043171">
    <property type="term" value="P:peptide catabolic process"/>
    <property type="evidence" value="ECO:0007669"/>
    <property type="project" value="TreeGrafter"/>
</dbReference>
<keyword evidence="4 9" id="KW-0479">Metal-binding</keyword>
<feature type="binding site" evidence="9">
    <location>
        <position position="417"/>
    </location>
    <ligand>
        <name>Zn(2+)</name>
        <dbReference type="ChEBI" id="CHEBI:29105"/>
        <note>catalytic</note>
    </ligand>
</feature>
<dbReference type="Pfam" id="PF11838">
    <property type="entry name" value="ERAP1_C"/>
    <property type="match status" value="1"/>
</dbReference>
<dbReference type="GO" id="GO:0042277">
    <property type="term" value="F:peptide binding"/>
    <property type="evidence" value="ECO:0007669"/>
    <property type="project" value="TreeGrafter"/>
</dbReference>
<dbReference type="AlphaFoldDB" id="A0A5A8C821"/>
<dbReference type="Proteomes" id="UP000323011">
    <property type="component" value="Unassembled WGS sequence"/>
</dbReference>
<keyword evidence="3" id="KW-0645">Protease</keyword>
<dbReference type="GO" id="GO:0005737">
    <property type="term" value="C:cytoplasm"/>
    <property type="evidence" value="ECO:0007669"/>
    <property type="project" value="TreeGrafter"/>
</dbReference>
<dbReference type="PRINTS" id="PR00756">
    <property type="entry name" value="ALADIPTASE"/>
</dbReference>
<dbReference type="EMBL" id="VLTN01000056">
    <property type="protein sequence ID" value="KAA0148210.1"/>
    <property type="molecule type" value="Genomic_DNA"/>
</dbReference>
<dbReference type="InterPro" id="IPR034016">
    <property type="entry name" value="M1_APN-typ"/>
</dbReference>
<dbReference type="Gene3D" id="2.60.40.1730">
    <property type="entry name" value="tricorn interacting facor f3 domain"/>
    <property type="match status" value="1"/>
</dbReference>
<feature type="site" description="Transition state stabilizer" evidence="10">
    <location>
        <position position="481"/>
    </location>
</feature>
<evidence type="ECO:0000256" key="3">
    <source>
        <dbReference type="ARBA" id="ARBA00022670"/>
    </source>
</evidence>
<gene>
    <name evidence="14" type="ORF">FNF29_06869</name>
</gene>
<dbReference type="CDD" id="cd09601">
    <property type="entry name" value="M1_APN-Q_like"/>
    <property type="match status" value="1"/>
</dbReference>
<evidence type="ECO:0000256" key="6">
    <source>
        <dbReference type="ARBA" id="ARBA00022833"/>
    </source>
</evidence>
<dbReference type="InterPro" id="IPR027268">
    <property type="entry name" value="Peptidase_M4/M1_CTD_sf"/>
</dbReference>
<dbReference type="Gene3D" id="1.25.50.20">
    <property type="match status" value="1"/>
</dbReference>
<protein>
    <recommendedName>
        <fullName evidence="16">Aminopeptidase</fullName>
    </recommendedName>
</protein>
<feature type="domain" description="Peptidase M1 membrane alanine aminopeptidase" evidence="11">
    <location>
        <begin position="322"/>
        <end position="500"/>
    </location>
</feature>
<dbReference type="GO" id="GO:0005615">
    <property type="term" value="C:extracellular space"/>
    <property type="evidence" value="ECO:0007669"/>
    <property type="project" value="TreeGrafter"/>
</dbReference>
<feature type="domain" description="ERAP1-like C-terminal" evidence="12">
    <location>
        <begin position="666"/>
        <end position="1049"/>
    </location>
</feature>
<keyword evidence="5" id="KW-0378">Hydrolase</keyword>
<dbReference type="InterPro" id="IPR045357">
    <property type="entry name" value="Aminopeptidase_N-like_N"/>
</dbReference>
<evidence type="ECO:0000313" key="15">
    <source>
        <dbReference type="Proteomes" id="UP000323011"/>
    </source>
</evidence>
<feature type="domain" description="Aminopeptidase N-like N-terminal" evidence="13">
    <location>
        <begin position="101"/>
        <end position="281"/>
    </location>
</feature>
<sequence length="1071" mass="114310">MASAPTTYAKMEEVGTGPHAGTAPTSARCAACSSCSVCRASVGAGVIVAGIVAAVVVVTLFSGSGAAEGECAWDNYRLPGWITPTGYSVQWTPSMSAGGPLTGTVVMNAKVAAGGLGCVIMHSQGFAFDEVVYTWTPKDSDSVQTATVKTSDVIFRPANQQVAIPLGQRLARGDSISMTIRFRGKMSSTLNGMYISQGVNEATGQPTDPVVVTQFEATYARKAFPCLDEPEFKATFDISLKDIPAGLTALSNMPIKSQVASANGEVVTFNFERSVPMSTYLVAIVVGRFTATWGTYISPLDASRRVNVSVWAPPGNENRLNFALNAARKSLAEYESSFNVAFPLPEMKMAAIESFAAGAMENWGLVTYRLTALLADPAEASQASLERVAVVVAHELAHQWFGNLVTTAFWNQLFLNEGFATLFEYLGTNASNPEFDVWSEFLDNDVHKAMRIDDLAAVSPLVNPNVDSSGAVESSFNDVAYAKGGSVLRMLWKFMDSSPLTQGGGADDDAGGDDAGEPAGSAFFGGLNAYLTRYQYSVATADQLFYELADFSGWDDLAPNMATWSKQPGVPLVMFAWENGDNTDPSVTSGNLCISQRRLWRSPYSRQLAGDGEFGNDQLYWIPLDITMRHPKGSAARKVATRLVNGGGFSNATYTCFAHDTLVQGFVKANANSYGYYRTAYPASVWTDIRAAVNASTTTDGEPIFGAQDRAGLLDDILTVAETQADAPDPDSSSLRASVEPATSTSFATALDYMKTLRTEPEYTVWRSALTHISRISANIYPQATPGSNGNAPDPSTVPCVGEFNDYATYIMTPVVAAIGSMWGNASVSVSAKDVVLPADAPPEAASILARWRSSSTVDPAVRDAAIIGTAASLGFPTVVQRCNDLWRSGVKNIDPNYLGAVASSYVANGGYNGWEEVRAAYEAESEAYSKNLLLRALASATEPAVIKMTLNYTMSAAVDQQDKTTVLSGVASNPAARALAWKFITQDDVWNELEDLYGSGGFGWSSLIKSMASHFVTDAWFNEATAFFKGADLDAGASDAAQALEIVKSNVVLRQTLQDTGCPWLATWDA</sequence>
<comment type="similarity">
    <text evidence="1">Belongs to the peptidase M1 family.</text>
</comment>
<dbReference type="InterPro" id="IPR014782">
    <property type="entry name" value="Peptidase_M1_dom"/>
</dbReference>
<evidence type="ECO:0000256" key="1">
    <source>
        <dbReference type="ARBA" id="ARBA00010136"/>
    </source>
</evidence>
<reference evidence="14 15" key="1">
    <citation type="submission" date="2019-07" db="EMBL/GenBank/DDBJ databases">
        <title>Genomes of Cafeteria roenbergensis.</title>
        <authorList>
            <person name="Fischer M.G."/>
            <person name="Hackl T."/>
            <person name="Roman M."/>
        </authorList>
    </citation>
    <scope>NUCLEOTIDE SEQUENCE [LARGE SCALE GENOMIC DNA]</scope>
    <source>
        <strain evidence="14 15">BVI</strain>
    </source>
</reference>
<comment type="cofactor">
    <cofactor evidence="9">
        <name>Zn(2+)</name>
        <dbReference type="ChEBI" id="CHEBI:29105"/>
    </cofactor>
    <text evidence="9">Binds 1 zinc ion per subunit.</text>
</comment>
<keyword evidence="2" id="KW-0031">Aminopeptidase</keyword>
<evidence type="ECO:0000259" key="12">
    <source>
        <dbReference type="Pfam" id="PF11838"/>
    </source>
</evidence>
<dbReference type="GO" id="GO:0008270">
    <property type="term" value="F:zinc ion binding"/>
    <property type="evidence" value="ECO:0007669"/>
    <property type="project" value="InterPro"/>
</dbReference>
<dbReference type="GO" id="GO:0006508">
    <property type="term" value="P:proteolysis"/>
    <property type="evidence" value="ECO:0007669"/>
    <property type="project" value="UniProtKB-KW"/>
</dbReference>
<comment type="caution">
    <text evidence="14">The sequence shown here is derived from an EMBL/GenBank/DDBJ whole genome shotgun (WGS) entry which is preliminary data.</text>
</comment>
<feature type="active site" description="Proton acceptor" evidence="8">
    <location>
        <position position="395"/>
    </location>
</feature>
<evidence type="ECO:0000256" key="2">
    <source>
        <dbReference type="ARBA" id="ARBA00022438"/>
    </source>
</evidence>
<evidence type="ECO:0000256" key="8">
    <source>
        <dbReference type="PIRSR" id="PIRSR634016-1"/>
    </source>
</evidence>
<evidence type="ECO:0000256" key="9">
    <source>
        <dbReference type="PIRSR" id="PIRSR634016-3"/>
    </source>
</evidence>
<dbReference type="InterPro" id="IPR024571">
    <property type="entry name" value="ERAP1-like_C_dom"/>
</dbReference>
<evidence type="ECO:0000256" key="10">
    <source>
        <dbReference type="PIRSR" id="PIRSR634016-4"/>
    </source>
</evidence>
<organism evidence="14 15">
    <name type="scientific">Cafeteria roenbergensis</name>
    <name type="common">Marine flagellate</name>
    <dbReference type="NCBI Taxonomy" id="33653"/>
    <lineage>
        <taxon>Eukaryota</taxon>
        <taxon>Sar</taxon>
        <taxon>Stramenopiles</taxon>
        <taxon>Bigyra</taxon>
        <taxon>Opalozoa</taxon>
        <taxon>Bicosoecida</taxon>
        <taxon>Cafeteriaceae</taxon>
        <taxon>Cafeteria</taxon>
    </lineage>
</organism>
<dbReference type="SUPFAM" id="SSF63737">
    <property type="entry name" value="Leukotriene A4 hydrolase N-terminal domain"/>
    <property type="match status" value="1"/>
</dbReference>
<keyword evidence="7" id="KW-0482">Metalloprotease</keyword>
<evidence type="ECO:0000256" key="4">
    <source>
        <dbReference type="ARBA" id="ARBA00022723"/>
    </source>
</evidence>
<evidence type="ECO:0000259" key="13">
    <source>
        <dbReference type="Pfam" id="PF17900"/>
    </source>
</evidence>
<evidence type="ECO:0000259" key="11">
    <source>
        <dbReference type="Pfam" id="PF01433"/>
    </source>
</evidence>
<keyword evidence="6 9" id="KW-0862">Zinc</keyword>
<proteinExistence type="inferred from homology"/>
<keyword evidence="15" id="KW-1185">Reference proteome</keyword>
<evidence type="ECO:0000256" key="7">
    <source>
        <dbReference type="ARBA" id="ARBA00023049"/>
    </source>
</evidence>
<dbReference type="InterPro" id="IPR001930">
    <property type="entry name" value="Peptidase_M1"/>
</dbReference>
<dbReference type="GO" id="GO:0070006">
    <property type="term" value="F:metalloaminopeptidase activity"/>
    <property type="evidence" value="ECO:0007669"/>
    <property type="project" value="TreeGrafter"/>
</dbReference>
<dbReference type="PANTHER" id="PTHR11533:SF299">
    <property type="entry name" value="AMINOPEPTIDASE"/>
    <property type="match status" value="1"/>
</dbReference>
<dbReference type="GO" id="GO:0016020">
    <property type="term" value="C:membrane"/>
    <property type="evidence" value="ECO:0007669"/>
    <property type="project" value="TreeGrafter"/>
</dbReference>
<dbReference type="FunFam" id="1.10.390.10:FF:000006">
    <property type="entry name" value="Puromycin-sensitive aminopeptidase"/>
    <property type="match status" value="1"/>
</dbReference>
<dbReference type="Pfam" id="PF17900">
    <property type="entry name" value="Peptidase_M1_N"/>
    <property type="match status" value="1"/>
</dbReference>